<accession>A0AAN5YYC8</accession>
<feature type="region of interest" description="Disordered" evidence="1">
    <location>
        <begin position="45"/>
        <end position="104"/>
    </location>
</feature>
<protein>
    <submittedName>
        <fullName evidence="3">Uncharacterized protein</fullName>
    </submittedName>
</protein>
<evidence type="ECO:0000313" key="3">
    <source>
        <dbReference type="EMBL" id="KAF5227456.1"/>
    </source>
</evidence>
<keyword evidence="2" id="KW-0732">Signal</keyword>
<name>A0AAN5YYC8_FUSAU</name>
<keyword evidence="4" id="KW-1185">Reference proteome</keyword>
<feature type="compositionally biased region" description="Low complexity" evidence="1">
    <location>
        <begin position="47"/>
        <end position="60"/>
    </location>
</feature>
<evidence type="ECO:0000313" key="4">
    <source>
        <dbReference type="Proteomes" id="UP000537989"/>
    </source>
</evidence>
<evidence type="ECO:0000256" key="2">
    <source>
        <dbReference type="SAM" id="SignalP"/>
    </source>
</evidence>
<dbReference type="Proteomes" id="UP000537989">
    <property type="component" value="Unassembled WGS sequence"/>
</dbReference>
<organism evidence="3 4">
    <name type="scientific">Fusarium austroamericanum</name>
    <dbReference type="NCBI Taxonomy" id="282268"/>
    <lineage>
        <taxon>Eukaryota</taxon>
        <taxon>Fungi</taxon>
        <taxon>Dikarya</taxon>
        <taxon>Ascomycota</taxon>
        <taxon>Pezizomycotina</taxon>
        <taxon>Sordariomycetes</taxon>
        <taxon>Hypocreomycetidae</taxon>
        <taxon>Hypocreales</taxon>
        <taxon>Nectriaceae</taxon>
        <taxon>Fusarium</taxon>
    </lineage>
</organism>
<dbReference type="AlphaFoldDB" id="A0AAN5YYC8"/>
<feature type="compositionally biased region" description="Low complexity" evidence="1">
    <location>
        <begin position="67"/>
        <end position="96"/>
    </location>
</feature>
<proteinExistence type="predicted"/>
<comment type="caution">
    <text evidence="3">The sequence shown here is derived from an EMBL/GenBank/DDBJ whole genome shotgun (WGS) entry which is preliminary data.</text>
</comment>
<dbReference type="EMBL" id="JAAMOD010000587">
    <property type="protein sequence ID" value="KAF5227456.1"/>
    <property type="molecule type" value="Genomic_DNA"/>
</dbReference>
<reference evidence="3 4" key="1">
    <citation type="submission" date="2020-02" db="EMBL/GenBank/DDBJ databases">
        <title>Identification and distribution of gene clusters putatively required for synthesis of sphingolipid metabolism inhibitors in phylogenetically diverse species of the filamentous fungus Fusarium.</title>
        <authorList>
            <person name="Kim H.-S."/>
            <person name="Busman M."/>
            <person name="Brown D.W."/>
            <person name="Divon H."/>
            <person name="Uhlig S."/>
            <person name="Proctor R.H."/>
        </authorList>
    </citation>
    <scope>NUCLEOTIDE SEQUENCE [LARGE SCALE GENOMIC DNA]</scope>
    <source>
        <strain evidence="3 4">NRRL 2903</strain>
    </source>
</reference>
<feature type="signal peptide" evidence="2">
    <location>
        <begin position="1"/>
        <end position="20"/>
    </location>
</feature>
<sequence>MVSNKLIGAAFAVLASLGNASPCKPSSTKAITVLTSETTTADFTSNTGTTFSISSETSTSDGEKETNTGTTTDATSSTEVSTSASEGATTTTIAEGPLLSNAGFDDGTTAPWEIITTHDDTLVLGRAFQGSASGKIEFGIEDGRQYYNSIGRTVVDYFSDDGDGCSIVITACAKGSLGSYAFIPGSIIRESAEKSVGNWHQTVTTCKFTQEMLAENADISVVFGFKCANAAVYLDSVEFKPIEGTDTTTVSNSETTTITTTTETTTMAATTEGSATIADTVTTTTTADTGPTPLLVNANFDLGTTEPWLSSDGFTDSVGLGSPNPYQGPAYGTLQFTDDRGESYNNYIYQKVDTQLLMASSYHLTGFVRVDLASQDISSDGCNSMGVLCTLGDPNNLNRVPGSVQSVSADSAEGEWAVLETTCTFTEQML</sequence>
<feature type="chain" id="PRO_5042918372" evidence="2">
    <location>
        <begin position="21"/>
        <end position="430"/>
    </location>
</feature>
<evidence type="ECO:0000256" key="1">
    <source>
        <dbReference type="SAM" id="MobiDB-lite"/>
    </source>
</evidence>
<gene>
    <name evidence="3" type="ORF">FAUST_11760</name>
</gene>